<accession>A0A6J8BR40</accession>
<dbReference type="GO" id="GO:0061630">
    <property type="term" value="F:ubiquitin protein ligase activity"/>
    <property type="evidence" value="ECO:0007669"/>
    <property type="project" value="UniProtKB-EC"/>
</dbReference>
<dbReference type="PANTHER" id="PTHR13800">
    <property type="entry name" value="TRANSIENT RECEPTOR POTENTIAL CATION CHANNEL, SUBFAMILY M, MEMBER 6"/>
    <property type="match status" value="1"/>
</dbReference>
<keyword evidence="12" id="KW-0472">Membrane</keyword>
<dbReference type="Proteomes" id="UP000507470">
    <property type="component" value="Unassembled WGS sequence"/>
</dbReference>
<dbReference type="PROSITE" id="PS50135">
    <property type="entry name" value="ZF_ZZ_2"/>
    <property type="match status" value="1"/>
</dbReference>
<comment type="subcellular location">
    <subcellularLocation>
        <location evidence="1">Cytoplasm</location>
    </subcellularLocation>
</comment>
<dbReference type="GO" id="GO:0008270">
    <property type="term" value="F:zinc ion binding"/>
    <property type="evidence" value="ECO:0007669"/>
    <property type="project" value="UniProtKB-KW"/>
</dbReference>
<keyword evidence="12" id="KW-0812">Transmembrane</keyword>
<feature type="domain" description="MIB/HERC2" evidence="14">
    <location>
        <begin position="1"/>
        <end position="101"/>
    </location>
</feature>
<keyword evidence="6 9" id="KW-0863">Zinc-finger</keyword>
<reference evidence="15 16" key="1">
    <citation type="submission" date="2020-06" db="EMBL/GenBank/DDBJ databases">
        <authorList>
            <person name="Li R."/>
            <person name="Bekaert M."/>
        </authorList>
    </citation>
    <scope>NUCLEOTIDE SEQUENCE [LARGE SCALE GENOMIC DNA]</scope>
    <source>
        <strain evidence="16">wild</strain>
    </source>
</reference>
<feature type="transmembrane region" description="Helical" evidence="12">
    <location>
        <begin position="840"/>
        <end position="858"/>
    </location>
</feature>
<dbReference type="Pfam" id="PF00569">
    <property type="entry name" value="ZZ"/>
    <property type="match status" value="1"/>
</dbReference>
<feature type="transmembrane region" description="Helical" evidence="12">
    <location>
        <begin position="896"/>
        <end position="916"/>
    </location>
</feature>
<dbReference type="SMART" id="SM00291">
    <property type="entry name" value="ZnF_ZZ"/>
    <property type="match status" value="1"/>
</dbReference>
<feature type="compositionally biased region" description="Acidic residues" evidence="11">
    <location>
        <begin position="1047"/>
        <end position="1070"/>
    </location>
</feature>
<dbReference type="InterPro" id="IPR037252">
    <property type="entry name" value="Mib_Herc2_sf"/>
</dbReference>
<keyword evidence="8" id="KW-0862">Zinc</keyword>
<dbReference type="InterPro" id="IPR010606">
    <property type="entry name" value="Mib_Herc2"/>
</dbReference>
<comment type="pathway">
    <text evidence="2">Protein modification; protein ubiquitination.</text>
</comment>
<feature type="transmembrane region" description="Helical" evidence="12">
    <location>
        <begin position="741"/>
        <end position="768"/>
    </location>
</feature>
<evidence type="ECO:0000256" key="12">
    <source>
        <dbReference type="SAM" id="Phobius"/>
    </source>
</evidence>
<dbReference type="GO" id="GO:0005737">
    <property type="term" value="C:cytoplasm"/>
    <property type="evidence" value="ECO:0007669"/>
    <property type="project" value="UniProtKB-SubCell"/>
</dbReference>
<dbReference type="GO" id="GO:0016567">
    <property type="term" value="P:protein ubiquitination"/>
    <property type="evidence" value="ECO:0007669"/>
    <property type="project" value="UniProtKB-UniPathway"/>
</dbReference>
<protein>
    <submittedName>
        <fullName evidence="15">MIB</fullName>
        <ecNumber evidence="15">2.3.2.27</ecNumber>
    </submittedName>
</protein>
<evidence type="ECO:0000256" key="2">
    <source>
        <dbReference type="ARBA" id="ARBA00004906"/>
    </source>
</evidence>
<evidence type="ECO:0000256" key="1">
    <source>
        <dbReference type="ARBA" id="ARBA00004496"/>
    </source>
</evidence>
<feature type="compositionally biased region" description="Basic and acidic residues" evidence="11">
    <location>
        <begin position="49"/>
        <end position="63"/>
    </location>
</feature>
<dbReference type="GO" id="GO:0005261">
    <property type="term" value="F:monoatomic cation channel activity"/>
    <property type="evidence" value="ECO:0007669"/>
    <property type="project" value="TreeGrafter"/>
</dbReference>
<evidence type="ECO:0000256" key="8">
    <source>
        <dbReference type="ARBA" id="ARBA00022833"/>
    </source>
</evidence>
<name>A0A6J8BR40_MYTCO</name>
<evidence type="ECO:0000256" key="10">
    <source>
        <dbReference type="SAM" id="Coils"/>
    </source>
</evidence>
<keyword evidence="3" id="KW-0963">Cytoplasm</keyword>
<feature type="region of interest" description="Disordered" evidence="11">
    <location>
        <begin position="44"/>
        <end position="63"/>
    </location>
</feature>
<dbReference type="PROSITE" id="PS51416">
    <property type="entry name" value="MIB_HERC2"/>
    <property type="match status" value="1"/>
</dbReference>
<evidence type="ECO:0000313" key="15">
    <source>
        <dbReference type="EMBL" id="CAC5385239.1"/>
    </source>
</evidence>
<keyword evidence="15" id="KW-0808">Transferase</keyword>
<dbReference type="OrthoDB" id="9994106at2759"/>
<dbReference type="GO" id="GO:0030001">
    <property type="term" value="P:metal ion transport"/>
    <property type="evidence" value="ECO:0007669"/>
    <property type="project" value="TreeGrafter"/>
</dbReference>
<dbReference type="GO" id="GO:0005886">
    <property type="term" value="C:plasma membrane"/>
    <property type="evidence" value="ECO:0007669"/>
    <property type="project" value="TreeGrafter"/>
</dbReference>
<dbReference type="AlphaFoldDB" id="A0A6J8BR40"/>
<sequence>MFGYYLDSACIGLRVVRGPAWKEHDQDDGGLGYVGTVVKIHKKSSRNTTTEDKSKQDQVTSREQKITSQIVEVQWDNGKTCSYDVQNELLRILDNGPLGVEHESYWCDICNPPDQCTGNERYIKGFRWHCLKCDDYDLCNKCYLEDGHDATHEFQRVIAPNKWEQTDSVFCRKSSKRVQSYGIFKGAEVVALYAQNYDETNPIEETGMVIEICDCKMDNGRSEVEVNWSDIDKSRHENTSKHDILELKSTDGSWFDVYHDHLPVLGKDFRGYFDVDFEFNNSKTKKKIKVTIWRNIQQEKKVTFKPSLFIIFADHPEVEKRDGTRPKEDNMEKLVDEVMEFAKKTRLPCLVAGRQIMFYGGSSNSVFIHYKTDKDVIQELVKKGFKQLERGDVEKDEDDIHYFQRMAEYVYGETVLPVIISLRKGAFRKTVMRSAAESRIPIIRFKKHPFDVTVLTPVKFTNNGRSVKMTEHITNVKNPWSVQDSKIKFYDIGRYDNEDDPDEIAFISEGPSDFKDNFDAIICCLIIGELGEKKERQRFDYSSNGDSNSDDDSDVEDTAFDEYDSYIEKPEGRRNAKELKVSISELYGLIFLALLQKQYWNGAKQLIETGCIRIHHILVGCVILENTANSWQTAPLVQDRLRRLNKAFTQRASRILESIYETDKKTENDKQKRNKPTGKEAESNNCWFHCSRSLSHHTVTFADGYYGNTSDAMVGFLWLLFAYAYMLLFDYKVNGISHTDYFVITWMFSDTVAFMAIMTVIMMCYNISFHALLYTNSEFTWSELEKITQNGYWMLFGELNLDGEKLTVPDCTFNRTSFDSGALQQCPSTFGLHLVPYLKAFYGLIAVILLLNLLIAMYSDTFKEVHDEAEFYWSQLQNDFLEEYSVKTIFPIHVQLLVLPVIIIHAFIWFCCPYLGGKLYERCRCDEEANNGRKDDVDDGTTLDRGPMFVRVFLYNTNFDLKLKSTNEAEGNGAMKAKGEIDIMETDRITKLQAQLDSNSSKLEQLNERNDKRNQKIMKRLEGMHGSFGRIEKEVSKTAKIMKDADFTSDEEEEEQKSDSSTSDEEDSDELSSSLDLEPSS</sequence>
<dbReference type="Gene3D" id="2.30.30.40">
    <property type="entry name" value="SH3 Domains"/>
    <property type="match status" value="1"/>
</dbReference>
<evidence type="ECO:0000259" key="14">
    <source>
        <dbReference type="PROSITE" id="PS51416"/>
    </source>
</evidence>
<evidence type="ECO:0000256" key="3">
    <source>
        <dbReference type="ARBA" id="ARBA00022490"/>
    </source>
</evidence>
<feature type="coiled-coil region" evidence="10">
    <location>
        <begin position="989"/>
        <end position="1016"/>
    </location>
</feature>
<proteinExistence type="predicted"/>
<feature type="domain" description="ZZ-type" evidence="13">
    <location>
        <begin position="102"/>
        <end position="162"/>
    </location>
</feature>
<evidence type="ECO:0000259" key="13">
    <source>
        <dbReference type="PROSITE" id="PS50135"/>
    </source>
</evidence>
<feature type="compositionally biased region" description="Low complexity" evidence="11">
    <location>
        <begin position="1071"/>
        <end position="1081"/>
    </location>
</feature>
<dbReference type="PANTHER" id="PTHR13800:SF1">
    <property type="entry name" value="TRANSIENT RECEPTOR POTENTIAL CATION CHANNEL TRPM"/>
    <property type="match status" value="1"/>
</dbReference>
<organism evidence="15 16">
    <name type="scientific">Mytilus coruscus</name>
    <name type="common">Sea mussel</name>
    <dbReference type="NCBI Taxonomy" id="42192"/>
    <lineage>
        <taxon>Eukaryota</taxon>
        <taxon>Metazoa</taxon>
        <taxon>Spiralia</taxon>
        <taxon>Lophotrochozoa</taxon>
        <taxon>Mollusca</taxon>
        <taxon>Bivalvia</taxon>
        <taxon>Autobranchia</taxon>
        <taxon>Pteriomorphia</taxon>
        <taxon>Mytilida</taxon>
        <taxon>Mytiloidea</taxon>
        <taxon>Mytilidae</taxon>
        <taxon>Mytilinae</taxon>
        <taxon>Mytilus</taxon>
    </lineage>
</organism>
<keyword evidence="15" id="KW-0012">Acyltransferase</keyword>
<keyword evidence="16" id="KW-1185">Reference proteome</keyword>
<evidence type="ECO:0000256" key="4">
    <source>
        <dbReference type="ARBA" id="ARBA00022723"/>
    </source>
</evidence>
<feature type="transmembrane region" description="Helical" evidence="12">
    <location>
        <begin position="712"/>
        <end position="729"/>
    </location>
</feature>
<keyword evidence="4" id="KW-0479">Metal-binding</keyword>
<dbReference type="CDD" id="cd02249">
    <property type="entry name" value="ZZ"/>
    <property type="match status" value="1"/>
</dbReference>
<gene>
    <name evidence="15" type="ORF">MCOR_20804</name>
</gene>
<feature type="region of interest" description="Disordered" evidence="11">
    <location>
        <begin position="1041"/>
        <end position="1081"/>
    </location>
</feature>
<dbReference type="InterPro" id="IPR043145">
    <property type="entry name" value="Znf_ZZ_sf"/>
</dbReference>
<dbReference type="InterPro" id="IPR000433">
    <property type="entry name" value="Znf_ZZ"/>
</dbReference>
<dbReference type="SUPFAM" id="SSF159034">
    <property type="entry name" value="Mib/herc2 domain-like"/>
    <property type="match status" value="1"/>
</dbReference>
<dbReference type="InterPro" id="IPR050927">
    <property type="entry name" value="TRPM"/>
</dbReference>
<keyword evidence="10" id="KW-0175">Coiled coil</keyword>
<dbReference type="EC" id="2.3.2.27" evidence="15"/>
<evidence type="ECO:0000256" key="5">
    <source>
        <dbReference type="ARBA" id="ARBA00022737"/>
    </source>
</evidence>
<dbReference type="Gene3D" id="3.30.60.90">
    <property type="match status" value="1"/>
</dbReference>
<evidence type="ECO:0000256" key="11">
    <source>
        <dbReference type="SAM" id="MobiDB-lite"/>
    </source>
</evidence>
<dbReference type="EMBL" id="CACVKT020003691">
    <property type="protein sequence ID" value="CAC5385239.1"/>
    <property type="molecule type" value="Genomic_DNA"/>
</dbReference>
<evidence type="ECO:0000256" key="7">
    <source>
        <dbReference type="ARBA" id="ARBA00022786"/>
    </source>
</evidence>
<evidence type="ECO:0000313" key="16">
    <source>
        <dbReference type="Proteomes" id="UP000507470"/>
    </source>
</evidence>
<keyword evidence="7" id="KW-0833">Ubl conjugation pathway</keyword>
<keyword evidence="5" id="KW-0677">Repeat</keyword>
<keyword evidence="12" id="KW-1133">Transmembrane helix</keyword>
<dbReference type="UniPathway" id="UPA00143"/>
<evidence type="ECO:0000256" key="6">
    <source>
        <dbReference type="ARBA" id="ARBA00022771"/>
    </source>
</evidence>
<evidence type="ECO:0000256" key="9">
    <source>
        <dbReference type="PROSITE-ProRule" id="PRU00228"/>
    </source>
</evidence>
<dbReference type="SUPFAM" id="SSF57850">
    <property type="entry name" value="RING/U-box"/>
    <property type="match status" value="1"/>
</dbReference>